<dbReference type="GO" id="GO:0004803">
    <property type="term" value="F:transposase activity"/>
    <property type="evidence" value="ECO:0007669"/>
    <property type="project" value="InterPro"/>
</dbReference>
<dbReference type="EMBL" id="CP008849">
    <property type="protein sequence ID" value="AIF99673.1"/>
    <property type="molecule type" value="Genomic_DNA"/>
</dbReference>
<evidence type="ECO:0000313" key="2">
    <source>
        <dbReference type="EMBL" id="AIF99673.1"/>
    </source>
</evidence>
<evidence type="ECO:0000259" key="1">
    <source>
        <dbReference type="SMART" id="SM01321"/>
    </source>
</evidence>
<sequence>MARKHRLGPAGFAQHVIQRGNNRSICFADETDYIAYAHWLKKFSLQFDVAIHAWVLMTNHVHLLCTPNSDNRGVSAMMQSLGRMYVRYFNHKYNRTGTLWEGRFNSSLVSSEEYLLAVYRYIELNPVRANMVLSPAEYKWSSYRINALGIKSMLCSPHPVYLSLGKTDFRRLKAYRTLFKNDVPQSVIDKIQTSSRKELALGSKKFKHHIEQLTGSTLKNETLGRPASNNRIAKT</sequence>
<dbReference type="PANTHER" id="PTHR34322">
    <property type="entry name" value="TRANSPOSASE, Y1_TNP DOMAIN-CONTAINING"/>
    <property type="match status" value="1"/>
</dbReference>
<dbReference type="InterPro" id="IPR002686">
    <property type="entry name" value="Transposase_17"/>
</dbReference>
<dbReference type="AlphaFoldDB" id="A0A075P1M0"/>
<organism evidence="2 3">
    <name type="scientific">Alteromonas australica</name>
    <dbReference type="NCBI Taxonomy" id="589873"/>
    <lineage>
        <taxon>Bacteria</taxon>
        <taxon>Pseudomonadati</taxon>
        <taxon>Pseudomonadota</taxon>
        <taxon>Gammaproteobacteria</taxon>
        <taxon>Alteromonadales</taxon>
        <taxon>Alteromonadaceae</taxon>
        <taxon>Alteromonas/Salinimonas group</taxon>
        <taxon>Alteromonas</taxon>
    </lineage>
</organism>
<proteinExistence type="predicted"/>
<accession>A0A075P1M0</accession>
<dbReference type="Proteomes" id="UP000056090">
    <property type="component" value="Chromosome"/>
</dbReference>
<dbReference type="eggNOG" id="COG1943">
    <property type="taxonomic scope" value="Bacteria"/>
</dbReference>
<dbReference type="GO" id="GO:0003677">
    <property type="term" value="F:DNA binding"/>
    <property type="evidence" value="ECO:0007669"/>
    <property type="project" value="InterPro"/>
</dbReference>
<dbReference type="Pfam" id="PF01797">
    <property type="entry name" value="Y1_Tnp"/>
    <property type="match status" value="1"/>
</dbReference>
<dbReference type="SMART" id="SM01321">
    <property type="entry name" value="Y1_Tnp"/>
    <property type="match status" value="1"/>
</dbReference>
<protein>
    <submittedName>
        <fullName evidence="2">Transposase</fullName>
    </submittedName>
</protein>
<dbReference type="KEGG" id="aal:EP13_13825"/>
<dbReference type="GeneID" id="78255979"/>
<dbReference type="GO" id="GO:0006313">
    <property type="term" value="P:DNA transposition"/>
    <property type="evidence" value="ECO:0007669"/>
    <property type="project" value="InterPro"/>
</dbReference>
<dbReference type="PANTHER" id="PTHR34322:SF2">
    <property type="entry name" value="TRANSPOSASE IS200-LIKE DOMAIN-CONTAINING PROTEIN"/>
    <property type="match status" value="1"/>
</dbReference>
<dbReference type="InterPro" id="IPR036515">
    <property type="entry name" value="Transposase_17_sf"/>
</dbReference>
<dbReference type="RefSeq" id="WP_044057744.1">
    <property type="nucleotide sequence ID" value="NZ_CBCSKJ010000002.1"/>
</dbReference>
<gene>
    <name evidence="2" type="ORF">EP13_13825</name>
</gene>
<feature type="domain" description="Transposase IS200-like" evidence="1">
    <location>
        <begin position="9"/>
        <end position="125"/>
    </location>
</feature>
<dbReference type="Gene3D" id="3.30.70.1290">
    <property type="entry name" value="Transposase IS200-like"/>
    <property type="match status" value="1"/>
</dbReference>
<evidence type="ECO:0000313" key="3">
    <source>
        <dbReference type="Proteomes" id="UP000056090"/>
    </source>
</evidence>
<name>A0A075P1M0_9ALTE</name>
<keyword evidence="3" id="KW-1185">Reference proteome</keyword>
<dbReference type="SUPFAM" id="SSF143422">
    <property type="entry name" value="Transposase IS200-like"/>
    <property type="match status" value="1"/>
</dbReference>
<reference evidence="2 3" key="1">
    <citation type="submission" date="2014-06" db="EMBL/GenBank/DDBJ databases">
        <title>Genomes of Alteromonas australica, a world apart.</title>
        <authorList>
            <person name="Gonzaga A."/>
            <person name="Lopez-Perez M."/>
            <person name="Rodriguez-Valera F."/>
        </authorList>
    </citation>
    <scope>NUCLEOTIDE SEQUENCE [LARGE SCALE GENOMIC DNA]</scope>
    <source>
        <strain evidence="2 3">H 17</strain>
    </source>
</reference>